<evidence type="ECO:0000313" key="3">
    <source>
        <dbReference type="Proteomes" id="UP000887013"/>
    </source>
</evidence>
<sequence length="100" mass="11036">MHQWLEYISFLSSQGRVHCGGGQTLRHFPGGSRGQSRDRHSLVCSSQTPQIRWTDGADGTESGGLEIKTKSGEYSMVQARTVEPASPICMIGKVHKRNSY</sequence>
<proteinExistence type="predicted"/>
<comment type="caution">
    <text evidence="2">The sequence shown here is derived from an EMBL/GenBank/DDBJ whole genome shotgun (WGS) entry which is preliminary data.</text>
</comment>
<reference evidence="2" key="1">
    <citation type="submission" date="2020-08" db="EMBL/GenBank/DDBJ databases">
        <title>Multicomponent nature underlies the extraordinary mechanical properties of spider dragline silk.</title>
        <authorList>
            <person name="Kono N."/>
            <person name="Nakamura H."/>
            <person name="Mori M."/>
            <person name="Yoshida Y."/>
            <person name="Ohtoshi R."/>
            <person name="Malay A.D."/>
            <person name="Moran D.A.P."/>
            <person name="Tomita M."/>
            <person name="Numata K."/>
            <person name="Arakawa K."/>
        </authorList>
    </citation>
    <scope>NUCLEOTIDE SEQUENCE</scope>
</reference>
<dbReference type="AlphaFoldDB" id="A0A8X6NZG3"/>
<accession>A0A8X6NZG3</accession>
<keyword evidence="3" id="KW-1185">Reference proteome</keyword>
<feature type="region of interest" description="Disordered" evidence="1">
    <location>
        <begin position="22"/>
        <end position="61"/>
    </location>
</feature>
<dbReference type="EMBL" id="BMAW01064111">
    <property type="protein sequence ID" value="GFT43409.1"/>
    <property type="molecule type" value="Genomic_DNA"/>
</dbReference>
<name>A0A8X6NZG3_NEPPI</name>
<gene>
    <name evidence="2" type="ORF">NPIL_405951</name>
</gene>
<protein>
    <submittedName>
        <fullName evidence="2">Uncharacterized protein</fullName>
    </submittedName>
</protein>
<organism evidence="2 3">
    <name type="scientific">Nephila pilipes</name>
    <name type="common">Giant wood spider</name>
    <name type="synonym">Nephila maculata</name>
    <dbReference type="NCBI Taxonomy" id="299642"/>
    <lineage>
        <taxon>Eukaryota</taxon>
        <taxon>Metazoa</taxon>
        <taxon>Ecdysozoa</taxon>
        <taxon>Arthropoda</taxon>
        <taxon>Chelicerata</taxon>
        <taxon>Arachnida</taxon>
        <taxon>Araneae</taxon>
        <taxon>Araneomorphae</taxon>
        <taxon>Entelegynae</taxon>
        <taxon>Araneoidea</taxon>
        <taxon>Nephilidae</taxon>
        <taxon>Nephila</taxon>
    </lineage>
</organism>
<evidence type="ECO:0000313" key="2">
    <source>
        <dbReference type="EMBL" id="GFT43409.1"/>
    </source>
</evidence>
<dbReference type="Proteomes" id="UP000887013">
    <property type="component" value="Unassembled WGS sequence"/>
</dbReference>
<evidence type="ECO:0000256" key="1">
    <source>
        <dbReference type="SAM" id="MobiDB-lite"/>
    </source>
</evidence>